<dbReference type="InParanoid" id="A0A543AYD5"/>
<sequence>MTALVRGDGDPVTVFAHGYGGTAADSRPFGSGVAGTKVFYTALAHDGVAAPDFGYPALAAQLRGIANEHGADQAFGASMGAGALCRLLADTPDRFTRAVFFLPALLDRPRAVTAAARLDRLGALSDAGDVSGVIDLLLSELPDEVRDSATARAYAARHAETICQPSMRSVPERLTTTGVIESVADLSTVTASCLVIGCRGDAAHPADIAEQLADGLPDARLRIFDDPGVVWNQRQALRALIGDFLS</sequence>
<keyword evidence="2" id="KW-1185">Reference proteome</keyword>
<accession>A0A543AYD5</accession>
<evidence type="ECO:0000313" key="1">
    <source>
        <dbReference type="EMBL" id="TQL77587.1"/>
    </source>
</evidence>
<evidence type="ECO:0000313" key="2">
    <source>
        <dbReference type="Proteomes" id="UP000317043"/>
    </source>
</evidence>
<gene>
    <name evidence="1" type="ORF">FB566_3146</name>
</gene>
<dbReference type="InterPro" id="IPR029058">
    <property type="entry name" value="AB_hydrolase_fold"/>
</dbReference>
<comment type="caution">
    <text evidence="1">The sequence shown here is derived from an EMBL/GenBank/DDBJ whole genome shotgun (WGS) entry which is preliminary data.</text>
</comment>
<dbReference type="AlphaFoldDB" id="A0A543AYD5"/>
<name>A0A543AYD5_9ACTN</name>
<protein>
    <submittedName>
        <fullName evidence="1">Pimeloyl-ACP methyl ester carboxylesterase</fullName>
    </submittedName>
</protein>
<dbReference type="Proteomes" id="UP000317043">
    <property type="component" value="Unassembled WGS sequence"/>
</dbReference>
<dbReference type="OrthoDB" id="3205934at2"/>
<dbReference type="EMBL" id="VFOW01000001">
    <property type="protein sequence ID" value="TQL77587.1"/>
    <property type="molecule type" value="Genomic_DNA"/>
</dbReference>
<proteinExistence type="predicted"/>
<dbReference type="Gene3D" id="3.40.50.1820">
    <property type="entry name" value="alpha/beta hydrolase"/>
    <property type="match status" value="1"/>
</dbReference>
<dbReference type="RefSeq" id="WP_142040704.1">
    <property type="nucleotide sequence ID" value="NZ_JBHTGS010000001.1"/>
</dbReference>
<dbReference type="SUPFAM" id="SSF53474">
    <property type="entry name" value="alpha/beta-Hydrolases"/>
    <property type="match status" value="1"/>
</dbReference>
<organism evidence="1 2">
    <name type="scientific">Stackebrandtia endophytica</name>
    <dbReference type="NCBI Taxonomy" id="1496996"/>
    <lineage>
        <taxon>Bacteria</taxon>
        <taxon>Bacillati</taxon>
        <taxon>Actinomycetota</taxon>
        <taxon>Actinomycetes</taxon>
        <taxon>Glycomycetales</taxon>
        <taxon>Glycomycetaceae</taxon>
        <taxon>Stackebrandtia</taxon>
    </lineage>
</organism>
<reference evidence="1 2" key="1">
    <citation type="submission" date="2019-06" db="EMBL/GenBank/DDBJ databases">
        <title>Sequencing the genomes of 1000 actinobacteria strains.</title>
        <authorList>
            <person name="Klenk H.-P."/>
        </authorList>
    </citation>
    <scope>NUCLEOTIDE SEQUENCE [LARGE SCALE GENOMIC DNA]</scope>
    <source>
        <strain evidence="1 2">DSM 45928</strain>
    </source>
</reference>